<dbReference type="PROSITE" id="PS00116">
    <property type="entry name" value="DNA_POLYMERASE_B"/>
    <property type="match status" value="1"/>
</dbReference>
<evidence type="ECO:0000256" key="4">
    <source>
        <dbReference type="ARBA" id="ARBA00022932"/>
    </source>
</evidence>
<dbReference type="SUPFAM" id="SSF53098">
    <property type="entry name" value="Ribonuclease H-like"/>
    <property type="match status" value="1"/>
</dbReference>
<accession>E1SW80</accession>
<dbReference type="SUPFAM" id="SSF56672">
    <property type="entry name" value="DNA/RNA polymerases"/>
    <property type="match status" value="1"/>
</dbReference>
<gene>
    <name evidence="10" type="ordered locus">Fbal_1160</name>
</gene>
<dbReference type="GeneID" id="67181395"/>
<dbReference type="InterPro" id="IPR017964">
    <property type="entry name" value="DNA-dir_DNA_pol_B_CS"/>
</dbReference>
<dbReference type="GO" id="GO:0045004">
    <property type="term" value="P:DNA replication proofreading"/>
    <property type="evidence" value="ECO:0007669"/>
    <property type="project" value="TreeGrafter"/>
</dbReference>
<dbReference type="NCBIfam" id="NF004421">
    <property type="entry name" value="PRK05762.1-2"/>
    <property type="match status" value="1"/>
</dbReference>
<dbReference type="InterPro" id="IPR050240">
    <property type="entry name" value="DNA_pol_type-B"/>
</dbReference>
<dbReference type="Pfam" id="PF00136">
    <property type="entry name" value="DNA_pol_B"/>
    <property type="match status" value="1"/>
</dbReference>
<protein>
    <recommendedName>
        <fullName evidence="7">DNA polymerase</fullName>
        <ecNumber evidence="7">2.7.7.7</ecNumber>
    </recommendedName>
</protein>
<dbReference type="InterPro" id="IPR006134">
    <property type="entry name" value="DNA-dir_DNA_pol_B_multi_dom"/>
</dbReference>
<keyword evidence="3 7" id="KW-0548">Nucleotidyltransferase</keyword>
<evidence type="ECO:0000256" key="5">
    <source>
        <dbReference type="ARBA" id="ARBA00023125"/>
    </source>
</evidence>
<dbReference type="PRINTS" id="PR00106">
    <property type="entry name" value="DNAPOLB"/>
</dbReference>
<evidence type="ECO:0000259" key="9">
    <source>
        <dbReference type="Pfam" id="PF03104"/>
    </source>
</evidence>
<feature type="domain" description="DNA-directed DNA polymerase family B multifunctional" evidence="8">
    <location>
        <begin position="371"/>
        <end position="725"/>
    </location>
</feature>
<evidence type="ECO:0000256" key="1">
    <source>
        <dbReference type="ARBA" id="ARBA00005755"/>
    </source>
</evidence>
<keyword evidence="4 7" id="KW-0239">DNA-directed DNA polymerase</keyword>
<evidence type="ECO:0000256" key="6">
    <source>
        <dbReference type="ARBA" id="ARBA00049244"/>
    </source>
</evidence>
<dbReference type="Gene3D" id="3.90.1600.10">
    <property type="entry name" value="Palm domain of DNA polymerase"/>
    <property type="match status" value="2"/>
</dbReference>
<feature type="domain" description="DNA-directed DNA polymerase family B exonuclease" evidence="9">
    <location>
        <begin position="186"/>
        <end position="289"/>
    </location>
</feature>
<dbReference type="STRING" id="550540.Fbal_1160"/>
<evidence type="ECO:0000313" key="10">
    <source>
        <dbReference type="EMBL" id="ADN75369.1"/>
    </source>
</evidence>
<sequence length="771" mass="86715">MGSETIESGWLLSRETRPTATGAELVYWLSTVDGPRCLVVPGQPYTGLIRQSDTDAWRQWLGQRTGWRLSATEARDFELAPVDALYVSDPALWRAIRQYAETSGLRLYEADIRPCDRYLMERFICGAMAARVANNAIVAARPATPSHQPSMVSLDIECSRHGELYSIGFYAEGHQCVLMVGPEQGGPDYLHYVEDEAALLRAMLDWFEQHDPDIIIGWSVIGFDLALLQKRAQHHGLRLSLGRDGSEPRWREQAGPGRECGIAGRAVLDGIDWLKAAFYHFESYALDAVAQSLLGEGKACDDVRGRLNEIEHNFRHNKPALAHYNLKDCELVWRIFEHTQLLDFALARSQMTGLELDRTGGSVAAFTHRYLPLLHRAGFVAPNLDSHDIPPSPGGYVMDSIPGKYRNVLVLDFKSLYPSIIRSFLIDPMGMVAGLAEPDPALTVEGYRGARFHRTQHRLPAIIAELAQQREQAKLARNGPLSQAIKILMNSFYGVLGAAGCRFHDPRLASSITLRGHDIMKTTRRWIEAEGYQVIYGDTDSTFVHIGDEPDTDTAQRIGRELVTLVNQRWQQKLAEQGLDSALELEFETHYHHFFMPTIRGSSEGSKKRYVGGVEGPEGLVLTFKGMETVRSDWTPLARAFQQELYQQWFSGKPVTGLVRRWIRETRAGERDSELVYSKRLRRDLEGYQANAPHVQAARLANQLQNDVVYRKGSRIRYLIGQSGPYPLGLGETNINYEHYVEKQLQPVAEPVLSVLGRAFSELDGDQLGLF</sequence>
<dbReference type="PANTHER" id="PTHR10322:SF23">
    <property type="entry name" value="DNA POLYMERASE DELTA CATALYTIC SUBUNIT"/>
    <property type="match status" value="1"/>
</dbReference>
<dbReference type="FunFam" id="3.90.1600.10:FF:000030">
    <property type="entry name" value="DNA polymerase II"/>
    <property type="match status" value="1"/>
</dbReference>
<dbReference type="PANTHER" id="PTHR10322">
    <property type="entry name" value="DNA POLYMERASE CATALYTIC SUBUNIT"/>
    <property type="match status" value="1"/>
</dbReference>
<name>E1SW80_FERBD</name>
<evidence type="ECO:0000256" key="2">
    <source>
        <dbReference type="ARBA" id="ARBA00022679"/>
    </source>
</evidence>
<dbReference type="Gene3D" id="3.30.420.10">
    <property type="entry name" value="Ribonuclease H-like superfamily/Ribonuclease H"/>
    <property type="match status" value="1"/>
</dbReference>
<dbReference type="InterPro" id="IPR042087">
    <property type="entry name" value="DNA_pol_B_thumb"/>
</dbReference>
<dbReference type="GO" id="GO:0003887">
    <property type="term" value="F:DNA-directed DNA polymerase activity"/>
    <property type="evidence" value="ECO:0007669"/>
    <property type="project" value="UniProtKB-KW"/>
</dbReference>
<dbReference type="InterPro" id="IPR036397">
    <property type="entry name" value="RNaseH_sf"/>
</dbReference>
<dbReference type="Pfam" id="PF03104">
    <property type="entry name" value="DNA_pol_B_exo1"/>
    <property type="match status" value="1"/>
</dbReference>
<dbReference type="GO" id="GO:0000166">
    <property type="term" value="F:nucleotide binding"/>
    <property type="evidence" value="ECO:0007669"/>
    <property type="project" value="InterPro"/>
</dbReference>
<dbReference type="InterPro" id="IPR006172">
    <property type="entry name" value="DNA-dir_DNA_pol_B"/>
</dbReference>
<organism evidence="10 11">
    <name type="scientific">Ferrimonas balearica (strain DSM 9799 / CCM 4581 / KCTC 23876 / PAT)</name>
    <dbReference type="NCBI Taxonomy" id="550540"/>
    <lineage>
        <taxon>Bacteria</taxon>
        <taxon>Pseudomonadati</taxon>
        <taxon>Pseudomonadota</taxon>
        <taxon>Gammaproteobacteria</taxon>
        <taxon>Alteromonadales</taxon>
        <taxon>Ferrimonadaceae</taxon>
        <taxon>Ferrimonas</taxon>
    </lineage>
</organism>
<dbReference type="SMART" id="SM00486">
    <property type="entry name" value="POLBc"/>
    <property type="match status" value="1"/>
</dbReference>
<dbReference type="InterPro" id="IPR012337">
    <property type="entry name" value="RNaseH-like_sf"/>
</dbReference>
<keyword evidence="5 7" id="KW-0238">DNA-binding</keyword>
<dbReference type="InterPro" id="IPR043502">
    <property type="entry name" value="DNA/RNA_pol_sf"/>
</dbReference>
<comment type="similarity">
    <text evidence="1 7">Belongs to the DNA polymerase type-B family.</text>
</comment>
<keyword evidence="2 7" id="KW-0808">Transferase</keyword>
<dbReference type="OrthoDB" id="5807460at2"/>
<dbReference type="Proteomes" id="UP000006683">
    <property type="component" value="Chromosome"/>
</dbReference>
<evidence type="ECO:0000256" key="7">
    <source>
        <dbReference type="RuleBase" id="RU000442"/>
    </source>
</evidence>
<dbReference type="AlphaFoldDB" id="E1SW80"/>
<dbReference type="eggNOG" id="COG0417">
    <property type="taxonomic scope" value="Bacteria"/>
</dbReference>
<evidence type="ECO:0000256" key="3">
    <source>
        <dbReference type="ARBA" id="ARBA00022695"/>
    </source>
</evidence>
<dbReference type="GO" id="GO:0008296">
    <property type="term" value="F:3'-5'-DNA exonuclease activity"/>
    <property type="evidence" value="ECO:0007669"/>
    <property type="project" value="TreeGrafter"/>
</dbReference>
<dbReference type="CDD" id="cd05537">
    <property type="entry name" value="POLBc_Pol_II"/>
    <property type="match status" value="1"/>
</dbReference>
<evidence type="ECO:0000313" key="11">
    <source>
        <dbReference type="Proteomes" id="UP000006683"/>
    </source>
</evidence>
<proteinExistence type="inferred from homology"/>
<keyword evidence="7" id="KW-0235">DNA replication</keyword>
<dbReference type="Gene3D" id="2.40.50.590">
    <property type="match status" value="1"/>
</dbReference>
<dbReference type="KEGG" id="fbl:Fbal_1160"/>
<dbReference type="RefSeq" id="WP_013344675.1">
    <property type="nucleotide sequence ID" value="NC_014541.1"/>
</dbReference>
<dbReference type="GO" id="GO:0003677">
    <property type="term" value="F:DNA binding"/>
    <property type="evidence" value="ECO:0007669"/>
    <property type="project" value="UniProtKB-KW"/>
</dbReference>
<dbReference type="Gene3D" id="1.10.132.60">
    <property type="entry name" value="DNA polymerase family B, C-terminal domain"/>
    <property type="match status" value="1"/>
</dbReference>
<dbReference type="Pfam" id="PF21474">
    <property type="entry name" value="DNApolII_N"/>
    <property type="match status" value="1"/>
</dbReference>
<dbReference type="GO" id="GO:0009432">
    <property type="term" value="P:SOS response"/>
    <property type="evidence" value="ECO:0007669"/>
    <property type="project" value="TreeGrafter"/>
</dbReference>
<dbReference type="EC" id="2.7.7.7" evidence="7"/>
<dbReference type="InterPro" id="IPR023211">
    <property type="entry name" value="DNA_pol_palm_dom_sf"/>
</dbReference>
<dbReference type="InterPro" id="IPR006133">
    <property type="entry name" value="DNA-dir_DNA_pol_B_exonuc"/>
</dbReference>
<dbReference type="EMBL" id="CP002209">
    <property type="protein sequence ID" value="ADN75369.1"/>
    <property type="molecule type" value="Genomic_DNA"/>
</dbReference>
<dbReference type="HOGENOM" id="CLU_018487_0_0_6"/>
<evidence type="ECO:0000259" key="8">
    <source>
        <dbReference type="Pfam" id="PF00136"/>
    </source>
</evidence>
<comment type="catalytic activity">
    <reaction evidence="6 7">
        <text>DNA(n) + a 2'-deoxyribonucleoside 5'-triphosphate = DNA(n+1) + diphosphate</text>
        <dbReference type="Rhea" id="RHEA:22508"/>
        <dbReference type="Rhea" id="RHEA-COMP:17339"/>
        <dbReference type="Rhea" id="RHEA-COMP:17340"/>
        <dbReference type="ChEBI" id="CHEBI:33019"/>
        <dbReference type="ChEBI" id="CHEBI:61560"/>
        <dbReference type="ChEBI" id="CHEBI:173112"/>
        <dbReference type="EC" id="2.7.7.7"/>
    </reaction>
</comment>
<keyword evidence="11" id="KW-1185">Reference proteome</keyword>
<dbReference type="CDD" id="cd05784">
    <property type="entry name" value="DNA_polB_II_exo"/>
    <property type="match status" value="1"/>
</dbReference>
<reference evidence="10 11" key="1">
    <citation type="journal article" date="2010" name="Stand. Genomic Sci.">
        <title>Complete genome sequence of Ferrimonas balearica type strain (PAT).</title>
        <authorList>
            <person name="Nolan M."/>
            <person name="Sikorski J."/>
            <person name="Davenport K."/>
            <person name="Lucas S."/>
            <person name="Glavina Del Rio T."/>
            <person name="Tice H."/>
            <person name="Cheng J."/>
            <person name="Goodwin L."/>
            <person name="Pitluck S."/>
            <person name="Liolios K."/>
            <person name="Ivanova N."/>
            <person name="Mavromatis K."/>
            <person name="Ovchinnikova G."/>
            <person name="Pati A."/>
            <person name="Chen A."/>
            <person name="Palaniappan K."/>
            <person name="Land M."/>
            <person name="Hauser L."/>
            <person name="Chang Y."/>
            <person name="Jeffries C."/>
            <person name="Tapia R."/>
            <person name="Brettin T."/>
            <person name="Detter J."/>
            <person name="Han C."/>
            <person name="Yasawong M."/>
            <person name="Rohde M."/>
            <person name="Tindall B."/>
            <person name="Goker M."/>
            <person name="Woyke T."/>
            <person name="Bristow J."/>
            <person name="Eisen J."/>
            <person name="Markowitz V."/>
            <person name="Hugenholtz P."/>
            <person name="Kyrpides N."/>
            <person name="Klenk H."/>
            <person name="Lapidus A."/>
        </authorList>
    </citation>
    <scope>NUCLEOTIDE SEQUENCE [LARGE SCALE GENOMIC DNA]</scope>
    <source>
        <strain evidence="11">DSM 9799 / CCM 4581 / KCTC 23876 / PAT</strain>
    </source>
</reference>